<evidence type="ECO:0000313" key="1">
    <source>
        <dbReference type="EMBL" id="KAF3696117.1"/>
    </source>
</evidence>
<reference evidence="2" key="2">
    <citation type="submission" date="2019-02" db="EMBL/GenBank/DDBJ databases">
        <title>Opniocepnalus argus Var Kimnra genome.</title>
        <authorList>
            <person name="Zhou C."/>
            <person name="Xiao S."/>
        </authorList>
    </citation>
    <scope>NUCLEOTIDE SEQUENCE [LARGE SCALE GENOMIC DNA]</scope>
</reference>
<dbReference type="Proteomes" id="UP000503349">
    <property type="component" value="Chromosome 11"/>
</dbReference>
<sequence length="80" mass="8736">MPTIQPHCKWRISGCPQRRLKVTQRTKFKPDTETSCCCSAISGANTAYNASSHPGTGCVFVCVRADMSLCVCGFFFPTAK</sequence>
<dbReference type="EMBL" id="CM015722">
    <property type="protein sequence ID" value="KAF3696117.1"/>
    <property type="molecule type" value="Genomic_DNA"/>
</dbReference>
<proteinExistence type="predicted"/>
<accession>A0A6G1Q0T5</accession>
<protein>
    <submittedName>
        <fullName evidence="1">Uncharacterized protein</fullName>
    </submittedName>
</protein>
<evidence type="ECO:0000313" key="2">
    <source>
        <dbReference type="Proteomes" id="UP000503349"/>
    </source>
</evidence>
<gene>
    <name evidence="1" type="ORF">EXN66_Car011793</name>
</gene>
<dbReference type="AlphaFoldDB" id="A0A6G1Q0T5"/>
<organism evidence="1 2">
    <name type="scientific">Channa argus</name>
    <name type="common">Northern snakehead</name>
    <name type="synonym">Ophicephalus argus</name>
    <dbReference type="NCBI Taxonomy" id="215402"/>
    <lineage>
        <taxon>Eukaryota</taxon>
        <taxon>Metazoa</taxon>
        <taxon>Chordata</taxon>
        <taxon>Craniata</taxon>
        <taxon>Vertebrata</taxon>
        <taxon>Euteleostomi</taxon>
        <taxon>Actinopterygii</taxon>
        <taxon>Neopterygii</taxon>
        <taxon>Teleostei</taxon>
        <taxon>Neoteleostei</taxon>
        <taxon>Acanthomorphata</taxon>
        <taxon>Anabantaria</taxon>
        <taxon>Anabantiformes</taxon>
        <taxon>Channoidei</taxon>
        <taxon>Channidae</taxon>
        <taxon>Channa</taxon>
    </lineage>
</organism>
<reference evidence="1 2" key="1">
    <citation type="submission" date="2019-02" db="EMBL/GenBank/DDBJ databases">
        <title>Opniocepnalus argus genome.</title>
        <authorList>
            <person name="Zhou C."/>
            <person name="Xiao S."/>
        </authorList>
    </citation>
    <scope>NUCLEOTIDE SEQUENCE [LARGE SCALE GENOMIC DNA]</scope>
    <source>
        <strain evidence="1">OARG1902GOOAL</strain>
        <tissue evidence="1">Muscle</tissue>
    </source>
</reference>
<name>A0A6G1Q0T5_CHAAH</name>
<keyword evidence="2" id="KW-1185">Reference proteome</keyword>